<dbReference type="EMBL" id="UINC01020537">
    <property type="protein sequence ID" value="SVA86145.1"/>
    <property type="molecule type" value="Genomic_DNA"/>
</dbReference>
<protein>
    <submittedName>
        <fullName evidence="1">Uncharacterized protein</fullName>
    </submittedName>
</protein>
<proteinExistence type="predicted"/>
<sequence length="341" mass="38439">MKKINMSLFFLAMLLQAQNEVCLEIEPNPNADDDAFECFTKYVNVLDCFEVYAESSIPDYKVLHVAAVAAELLDNDEDGIVDDEALFYELQSRQALMPVFIYDGNACMDNFMDNYYGDGVSAVLWRNEIDPSQPGHWGDDATVEEVLHTINHVGHVSIYPNVFGLAPNSSIMSDAMDIARGGQFLEVPNNYPQEAWYHYDDYTCDYECMAIEYLYWCIVTDMGILDDPQTCAGIANEWEPCSPELFESTDIIMHGVVNNSSNKLPQLAPDGNYCPDDVLELTVPYSSDWNLVGLPLQIDGASYTILFPESIEGTLYSFDDVYSLETSLIQGEGYWLRFNEA</sequence>
<dbReference type="AlphaFoldDB" id="A0A381ZA13"/>
<feature type="non-terminal residue" evidence="1">
    <location>
        <position position="341"/>
    </location>
</feature>
<evidence type="ECO:0000313" key="1">
    <source>
        <dbReference type="EMBL" id="SVA86145.1"/>
    </source>
</evidence>
<gene>
    <name evidence="1" type="ORF">METZ01_LOCUS138999</name>
</gene>
<accession>A0A381ZA13</accession>
<name>A0A381ZA13_9ZZZZ</name>
<organism evidence="1">
    <name type="scientific">marine metagenome</name>
    <dbReference type="NCBI Taxonomy" id="408172"/>
    <lineage>
        <taxon>unclassified sequences</taxon>
        <taxon>metagenomes</taxon>
        <taxon>ecological metagenomes</taxon>
    </lineage>
</organism>
<reference evidence="1" key="1">
    <citation type="submission" date="2018-05" db="EMBL/GenBank/DDBJ databases">
        <authorList>
            <person name="Lanie J.A."/>
            <person name="Ng W.-L."/>
            <person name="Kazmierczak K.M."/>
            <person name="Andrzejewski T.M."/>
            <person name="Davidsen T.M."/>
            <person name="Wayne K.J."/>
            <person name="Tettelin H."/>
            <person name="Glass J.I."/>
            <person name="Rusch D."/>
            <person name="Podicherti R."/>
            <person name="Tsui H.-C.T."/>
            <person name="Winkler M.E."/>
        </authorList>
    </citation>
    <scope>NUCLEOTIDE SEQUENCE</scope>
</reference>